<evidence type="ECO:0000256" key="5">
    <source>
        <dbReference type="ARBA" id="ARBA00022989"/>
    </source>
</evidence>
<dbReference type="EMBL" id="KV425569">
    <property type="protein sequence ID" value="KZT25987.1"/>
    <property type="molecule type" value="Genomic_DNA"/>
</dbReference>
<sequence length="615" mass="67147">MSEFATLYISETPADVRIDYETYAIDGAIAPLESEKKDRRKDNTCVAEVLSEDEEGRAPTEEEKATLRRVSAKVPWACYAICLAEFSERASYGGILGILGNYIQRPLPVGGNGAGAPPRNTQETAGALGLGLTTANALTTLFTFLAYTTPIIGAMLADLKWGRFKTICVGTAFALLAHATLIISAVPSVIQQGHAIVPFIIGLLILAFSTGMIIPSVIPLIADQTPIKSQIVKILSSGERAILDPSRTIENMMMIYYWAINVGALFQIATSYSEKDVGYWLAYLTPTILFLLVPLALLWVYRRLVIYPPQGSGTVDAIKAFSIMIRRVGLIAALKGGDKLWNSAKPSVIAANGGGETRPIAWDDEFIDDLRKTFNACKVFAFFPVWYIADGGLNTIQNSMAASMTTNGAPNDLLGNFNPISTIVTVPFYNYILYPFLRRHGFNFTPIRRIVTGYCIGVLTMMIGAILQWQVYRTSPCGYYATSCDVGTGVSTITVWAQVPLYWLPPMGGIMINVTAYEIAYTRSPARMKGIVLAVILLMSAFSSAIVEICSPAFKDPNLIWPFVGVGAANLSAAFLNWHFFRNMDEEEVLLHGLEPVSGQPGDSTKIEIKRDAEV</sequence>
<dbReference type="InterPro" id="IPR036259">
    <property type="entry name" value="MFS_trans_sf"/>
</dbReference>
<dbReference type="Proteomes" id="UP000076761">
    <property type="component" value="Unassembled WGS sequence"/>
</dbReference>
<keyword evidence="5 7" id="KW-1133">Transmembrane helix</keyword>
<evidence type="ECO:0000256" key="6">
    <source>
        <dbReference type="ARBA" id="ARBA00023136"/>
    </source>
</evidence>
<keyword evidence="3" id="KW-0813">Transport</keyword>
<dbReference type="Gene3D" id="1.20.1250.20">
    <property type="entry name" value="MFS general substrate transporter like domains"/>
    <property type="match status" value="1"/>
</dbReference>
<accession>A0A165T1B1</accession>
<gene>
    <name evidence="8" type="ORF">NEOLEDRAFT_1241513</name>
</gene>
<comment type="similarity">
    <text evidence="2">Belongs to the major facilitator superfamily. Proton-dependent oligopeptide transporter (POT/PTR) (TC 2.A.17) family.</text>
</comment>
<feature type="transmembrane region" description="Helical" evidence="7">
    <location>
        <begin position="531"/>
        <end position="554"/>
    </location>
</feature>
<reference evidence="8 9" key="1">
    <citation type="journal article" date="2016" name="Mol. Biol. Evol.">
        <title>Comparative Genomics of Early-Diverging Mushroom-Forming Fungi Provides Insights into the Origins of Lignocellulose Decay Capabilities.</title>
        <authorList>
            <person name="Nagy L.G."/>
            <person name="Riley R."/>
            <person name="Tritt A."/>
            <person name="Adam C."/>
            <person name="Daum C."/>
            <person name="Floudas D."/>
            <person name="Sun H."/>
            <person name="Yadav J.S."/>
            <person name="Pangilinan J."/>
            <person name="Larsson K.H."/>
            <person name="Matsuura K."/>
            <person name="Barry K."/>
            <person name="Labutti K."/>
            <person name="Kuo R."/>
            <person name="Ohm R.A."/>
            <person name="Bhattacharya S.S."/>
            <person name="Shirouzu T."/>
            <person name="Yoshinaga Y."/>
            <person name="Martin F.M."/>
            <person name="Grigoriev I.V."/>
            <person name="Hibbett D.S."/>
        </authorList>
    </citation>
    <scope>NUCLEOTIDE SEQUENCE [LARGE SCALE GENOMIC DNA]</scope>
    <source>
        <strain evidence="8 9">HHB14362 ss-1</strain>
    </source>
</reference>
<dbReference type="AlphaFoldDB" id="A0A165T1B1"/>
<feature type="transmembrane region" description="Helical" evidence="7">
    <location>
        <begin position="417"/>
        <end position="437"/>
    </location>
</feature>
<evidence type="ECO:0000256" key="3">
    <source>
        <dbReference type="ARBA" id="ARBA00022448"/>
    </source>
</evidence>
<feature type="transmembrane region" description="Helical" evidence="7">
    <location>
        <begin position="167"/>
        <end position="190"/>
    </location>
</feature>
<evidence type="ECO:0000313" key="9">
    <source>
        <dbReference type="Proteomes" id="UP000076761"/>
    </source>
</evidence>
<dbReference type="GO" id="GO:0071916">
    <property type="term" value="F:dipeptide transmembrane transporter activity"/>
    <property type="evidence" value="ECO:0007669"/>
    <property type="project" value="UniProtKB-ARBA"/>
</dbReference>
<dbReference type="InParanoid" id="A0A165T1B1"/>
<evidence type="ECO:0008006" key="10">
    <source>
        <dbReference type="Google" id="ProtNLM"/>
    </source>
</evidence>
<evidence type="ECO:0000256" key="2">
    <source>
        <dbReference type="ARBA" id="ARBA00005982"/>
    </source>
</evidence>
<feature type="transmembrane region" description="Helical" evidence="7">
    <location>
        <begin position="501"/>
        <end position="519"/>
    </location>
</feature>
<comment type="subcellular location">
    <subcellularLocation>
        <location evidence="1">Membrane</location>
        <topology evidence="1">Multi-pass membrane protein</topology>
    </subcellularLocation>
</comment>
<dbReference type="OrthoDB" id="8904098at2759"/>
<feature type="transmembrane region" description="Helical" evidence="7">
    <location>
        <begin position="379"/>
        <end position="397"/>
    </location>
</feature>
<dbReference type="PANTHER" id="PTHR11654">
    <property type="entry name" value="OLIGOPEPTIDE TRANSPORTER-RELATED"/>
    <property type="match status" value="1"/>
</dbReference>
<dbReference type="Pfam" id="PF00854">
    <property type="entry name" value="PTR2"/>
    <property type="match status" value="1"/>
</dbReference>
<keyword evidence="4 7" id="KW-0812">Transmembrane</keyword>
<dbReference type="InterPro" id="IPR000109">
    <property type="entry name" value="POT_fam"/>
</dbReference>
<dbReference type="FunFam" id="1.20.1250.20:FF:000085">
    <property type="entry name" value="MFS peptide transporter Ptr2"/>
    <property type="match status" value="1"/>
</dbReference>
<evidence type="ECO:0000256" key="7">
    <source>
        <dbReference type="SAM" id="Phobius"/>
    </source>
</evidence>
<evidence type="ECO:0000313" key="8">
    <source>
        <dbReference type="EMBL" id="KZT25987.1"/>
    </source>
</evidence>
<organism evidence="8 9">
    <name type="scientific">Neolentinus lepideus HHB14362 ss-1</name>
    <dbReference type="NCBI Taxonomy" id="1314782"/>
    <lineage>
        <taxon>Eukaryota</taxon>
        <taxon>Fungi</taxon>
        <taxon>Dikarya</taxon>
        <taxon>Basidiomycota</taxon>
        <taxon>Agaricomycotina</taxon>
        <taxon>Agaricomycetes</taxon>
        <taxon>Gloeophyllales</taxon>
        <taxon>Gloeophyllaceae</taxon>
        <taxon>Neolentinus</taxon>
    </lineage>
</organism>
<keyword evidence="6 7" id="KW-0472">Membrane</keyword>
<feature type="transmembrane region" description="Helical" evidence="7">
    <location>
        <begin position="196"/>
        <end position="221"/>
    </location>
</feature>
<feature type="transmembrane region" description="Helical" evidence="7">
    <location>
        <begin position="255"/>
        <end position="273"/>
    </location>
</feature>
<evidence type="ECO:0000256" key="1">
    <source>
        <dbReference type="ARBA" id="ARBA00004141"/>
    </source>
</evidence>
<dbReference type="SUPFAM" id="SSF103473">
    <property type="entry name" value="MFS general substrate transporter"/>
    <property type="match status" value="1"/>
</dbReference>
<feature type="transmembrane region" description="Helical" evidence="7">
    <location>
        <begin position="449"/>
        <end position="469"/>
    </location>
</feature>
<name>A0A165T1B1_9AGAM</name>
<feature type="transmembrane region" description="Helical" evidence="7">
    <location>
        <begin position="560"/>
        <end position="581"/>
    </location>
</feature>
<evidence type="ECO:0000256" key="4">
    <source>
        <dbReference type="ARBA" id="ARBA00022692"/>
    </source>
</evidence>
<keyword evidence="9" id="KW-1185">Reference proteome</keyword>
<feature type="transmembrane region" description="Helical" evidence="7">
    <location>
        <begin position="127"/>
        <end position="147"/>
    </location>
</feature>
<dbReference type="GO" id="GO:0005886">
    <property type="term" value="C:plasma membrane"/>
    <property type="evidence" value="ECO:0007669"/>
    <property type="project" value="UniProtKB-ARBA"/>
</dbReference>
<protein>
    <recommendedName>
        <fullName evidence="10">PTR2-domain-containing protein</fullName>
    </recommendedName>
</protein>
<feature type="transmembrane region" description="Helical" evidence="7">
    <location>
        <begin position="279"/>
        <end position="301"/>
    </location>
</feature>
<proteinExistence type="inferred from homology"/>